<dbReference type="AlphaFoldDB" id="A0AAV4PYJ8"/>
<feature type="region of interest" description="Disordered" evidence="1">
    <location>
        <begin position="1"/>
        <end position="35"/>
    </location>
</feature>
<sequence length="69" mass="7900">HKNTTNFRNNHPLQKPRDKAAKAGNPTPRQRRSVRRGFMKSIYQQAVATAYVISDFTHRWGSSFLGNVS</sequence>
<dbReference type="Proteomes" id="UP001054837">
    <property type="component" value="Unassembled WGS sequence"/>
</dbReference>
<accession>A0AAV4PYJ8</accession>
<dbReference type="EMBL" id="BPLQ01003732">
    <property type="protein sequence ID" value="GIY02738.1"/>
    <property type="molecule type" value="Genomic_DNA"/>
</dbReference>
<keyword evidence="3" id="KW-1185">Reference proteome</keyword>
<feature type="compositionally biased region" description="Polar residues" evidence="1">
    <location>
        <begin position="1"/>
        <end position="12"/>
    </location>
</feature>
<feature type="non-terminal residue" evidence="2">
    <location>
        <position position="1"/>
    </location>
</feature>
<reference evidence="2 3" key="1">
    <citation type="submission" date="2021-06" db="EMBL/GenBank/DDBJ databases">
        <title>Caerostris darwini draft genome.</title>
        <authorList>
            <person name="Kono N."/>
            <person name="Arakawa K."/>
        </authorList>
    </citation>
    <scope>NUCLEOTIDE SEQUENCE [LARGE SCALE GENOMIC DNA]</scope>
</reference>
<protein>
    <submittedName>
        <fullName evidence="2">Uncharacterized protein</fullName>
    </submittedName>
</protein>
<evidence type="ECO:0000313" key="2">
    <source>
        <dbReference type="EMBL" id="GIY02738.1"/>
    </source>
</evidence>
<proteinExistence type="predicted"/>
<evidence type="ECO:0000313" key="3">
    <source>
        <dbReference type="Proteomes" id="UP001054837"/>
    </source>
</evidence>
<organism evidence="2 3">
    <name type="scientific">Caerostris darwini</name>
    <dbReference type="NCBI Taxonomy" id="1538125"/>
    <lineage>
        <taxon>Eukaryota</taxon>
        <taxon>Metazoa</taxon>
        <taxon>Ecdysozoa</taxon>
        <taxon>Arthropoda</taxon>
        <taxon>Chelicerata</taxon>
        <taxon>Arachnida</taxon>
        <taxon>Araneae</taxon>
        <taxon>Araneomorphae</taxon>
        <taxon>Entelegynae</taxon>
        <taxon>Araneoidea</taxon>
        <taxon>Araneidae</taxon>
        <taxon>Caerostris</taxon>
    </lineage>
</organism>
<gene>
    <name evidence="2" type="ORF">CDAR_255401</name>
</gene>
<evidence type="ECO:0000256" key="1">
    <source>
        <dbReference type="SAM" id="MobiDB-lite"/>
    </source>
</evidence>
<comment type="caution">
    <text evidence="2">The sequence shown here is derived from an EMBL/GenBank/DDBJ whole genome shotgun (WGS) entry which is preliminary data.</text>
</comment>
<name>A0AAV4PYJ8_9ARAC</name>